<proteinExistence type="predicted"/>
<dbReference type="GO" id="GO:0005524">
    <property type="term" value="F:ATP binding"/>
    <property type="evidence" value="ECO:0007669"/>
    <property type="project" value="TreeGrafter"/>
</dbReference>
<dbReference type="PROSITE" id="PS51343">
    <property type="entry name" value="PII_GLNB_DOM"/>
    <property type="match status" value="1"/>
</dbReference>
<dbReference type="PRINTS" id="PR00340">
    <property type="entry name" value="PIIGLNB"/>
</dbReference>
<dbReference type="Pfam" id="PF00543">
    <property type="entry name" value="P-II"/>
    <property type="match status" value="1"/>
</dbReference>
<dbReference type="EMBL" id="CP010849">
    <property type="protein sequence ID" value="AJP04020.1"/>
    <property type="molecule type" value="Genomic_DNA"/>
</dbReference>
<dbReference type="Proteomes" id="UP000032234">
    <property type="component" value="Chromosome"/>
</dbReference>
<accession>A0A0C5G5W9</accession>
<organism evidence="9 10">
    <name type="scientific">Streptomyces cyaneogriseus subsp. noncyanogenus</name>
    <dbReference type="NCBI Taxonomy" id="477245"/>
    <lineage>
        <taxon>Bacteria</taxon>
        <taxon>Bacillati</taxon>
        <taxon>Actinomycetota</taxon>
        <taxon>Actinomycetes</taxon>
        <taxon>Kitasatosporales</taxon>
        <taxon>Streptomycetaceae</taxon>
        <taxon>Streptomyces</taxon>
    </lineage>
</organism>
<feature type="modified residue" description="O-UMP-tyrosine" evidence="7">
    <location>
        <position position="51"/>
    </location>
</feature>
<evidence type="ECO:0000256" key="4">
    <source>
        <dbReference type="ARBA" id="ARBA00022741"/>
    </source>
</evidence>
<dbReference type="PANTHER" id="PTHR30115">
    <property type="entry name" value="NITROGEN REGULATORY PROTEIN P-II"/>
    <property type="match status" value="1"/>
</dbReference>
<dbReference type="AlphaFoldDB" id="A0A0C5G5W9"/>
<sequence length="112" mass="12218">MKLITAVVKPHRLDEIKEALQAFGVHGLTVTEASGYGRQRGHTEVYRGAEYTVDLVPKVRIEVLVEDDDADQLIDVVVKAARTGKIGDGKVWAVPVETAVRVRTGERGPDAL</sequence>
<evidence type="ECO:0000256" key="2">
    <source>
        <dbReference type="ARBA" id="ARBA00015681"/>
    </source>
</evidence>
<evidence type="ECO:0000256" key="6">
    <source>
        <dbReference type="ARBA" id="ARBA00023163"/>
    </source>
</evidence>
<dbReference type="Gene3D" id="3.30.70.120">
    <property type="match status" value="1"/>
</dbReference>
<dbReference type="PANTHER" id="PTHR30115:SF11">
    <property type="entry name" value="NITROGEN REGULATORY PROTEIN P-II HOMOLOG"/>
    <property type="match status" value="1"/>
</dbReference>
<dbReference type="HOGENOM" id="CLU_082268_0_0_11"/>
<dbReference type="GO" id="GO:0030234">
    <property type="term" value="F:enzyme regulator activity"/>
    <property type="evidence" value="ECO:0007669"/>
    <property type="project" value="InterPro"/>
</dbReference>
<keyword evidence="5" id="KW-0805">Transcription regulation</keyword>
<evidence type="ECO:0000256" key="8">
    <source>
        <dbReference type="PIRSR" id="PIRSR602187-50"/>
    </source>
</evidence>
<dbReference type="InterPro" id="IPR015867">
    <property type="entry name" value="N-reg_PII/ATP_PRibTrfase_C"/>
</dbReference>
<dbReference type="PIRSF" id="PIRSF039144">
    <property type="entry name" value="GlnB"/>
    <property type="match status" value="1"/>
</dbReference>
<evidence type="ECO:0000256" key="1">
    <source>
        <dbReference type="ARBA" id="ARBA00011233"/>
    </source>
</evidence>
<name>A0A0C5G5W9_9ACTN</name>
<protein>
    <recommendedName>
        <fullName evidence="2">Nitrogen regulatory protein P-II</fullName>
    </recommendedName>
</protein>
<dbReference type="InterPro" id="IPR011322">
    <property type="entry name" value="N-reg_PII-like_a/b"/>
</dbReference>
<keyword evidence="10" id="KW-1185">Reference proteome</keyword>
<dbReference type="GO" id="GO:0005829">
    <property type="term" value="C:cytosol"/>
    <property type="evidence" value="ECO:0007669"/>
    <property type="project" value="TreeGrafter"/>
</dbReference>
<comment type="subunit">
    <text evidence="1">Homotrimer.</text>
</comment>
<keyword evidence="3 8" id="KW-0597">Phosphoprotein</keyword>
<dbReference type="GO" id="GO:0006808">
    <property type="term" value="P:regulation of nitrogen utilization"/>
    <property type="evidence" value="ECO:0007669"/>
    <property type="project" value="InterPro"/>
</dbReference>
<gene>
    <name evidence="9" type="ORF">TU94_23650</name>
</gene>
<keyword evidence="6" id="KW-0804">Transcription</keyword>
<dbReference type="STRING" id="477245.TU94_23650"/>
<dbReference type="InterPro" id="IPR002187">
    <property type="entry name" value="N-reg_PII"/>
</dbReference>
<dbReference type="PATRIC" id="fig|477245.3.peg.4995"/>
<evidence type="ECO:0000256" key="3">
    <source>
        <dbReference type="ARBA" id="ARBA00022553"/>
    </source>
</evidence>
<dbReference type="PROSITE" id="PS00496">
    <property type="entry name" value="PII_GLNB_UMP"/>
    <property type="match status" value="1"/>
</dbReference>
<dbReference type="SUPFAM" id="SSF54913">
    <property type="entry name" value="GlnB-like"/>
    <property type="match status" value="1"/>
</dbReference>
<evidence type="ECO:0000313" key="10">
    <source>
        <dbReference type="Proteomes" id="UP000032234"/>
    </source>
</evidence>
<evidence type="ECO:0000256" key="5">
    <source>
        <dbReference type="ARBA" id="ARBA00023015"/>
    </source>
</evidence>
<dbReference type="OrthoDB" id="9802729at2"/>
<evidence type="ECO:0000313" key="9">
    <source>
        <dbReference type="EMBL" id="AJP04020.1"/>
    </source>
</evidence>
<reference evidence="9 10" key="1">
    <citation type="submission" date="2015-02" db="EMBL/GenBank/DDBJ databases">
        <title>Genome sequence of thermotolerant Streptomyces cyaneogriseus subsp. Noncyanogenus NMWT1, the producer of nematocidal antibiotics nemadectin.</title>
        <authorList>
            <person name="Wang H."/>
            <person name="Li C."/>
            <person name="Xiang W."/>
            <person name="Wang X."/>
        </authorList>
    </citation>
    <scope>NUCLEOTIDE SEQUENCE [LARGE SCALE GENOMIC DNA]</scope>
    <source>
        <strain evidence="9 10">NMWT 1</strain>
    </source>
</reference>
<dbReference type="InterPro" id="IPR002332">
    <property type="entry name" value="N-reg_PII_urydylation_site"/>
</dbReference>
<dbReference type="RefSeq" id="WP_029385588.1">
    <property type="nucleotide sequence ID" value="NZ_CP010849.1"/>
</dbReference>
<evidence type="ECO:0000256" key="7">
    <source>
        <dbReference type="PIRSR" id="PIRSR039144-50"/>
    </source>
</evidence>
<dbReference type="SMART" id="SM00938">
    <property type="entry name" value="P-II"/>
    <property type="match status" value="1"/>
</dbReference>
<keyword evidence="4" id="KW-0547">Nucleotide-binding</keyword>
<dbReference type="KEGG" id="scw:TU94_23650"/>